<comment type="catalytic activity">
    <reaction evidence="3 6">
        <text>an N-terminal (5-L-glutamyl)-[peptide] + an alpha-amino acid = 5-L-glutamyl amino acid + an N-terminal L-alpha-aminoacyl-[peptide]</text>
        <dbReference type="Rhea" id="RHEA:23904"/>
        <dbReference type="Rhea" id="RHEA-COMP:9780"/>
        <dbReference type="Rhea" id="RHEA-COMP:9795"/>
        <dbReference type="ChEBI" id="CHEBI:77644"/>
        <dbReference type="ChEBI" id="CHEBI:78597"/>
        <dbReference type="ChEBI" id="CHEBI:78599"/>
        <dbReference type="ChEBI" id="CHEBI:78608"/>
        <dbReference type="EC" id="2.3.2.2"/>
    </reaction>
</comment>
<evidence type="ECO:0000256" key="1">
    <source>
        <dbReference type="ARBA" id="ARBA00001049"/>
    </source>
</evidence>
<evidence type="ECO:0000256" key="5">
    <source>
        <dbReference type="PIRSR" id="PIRSR600101-2"/>
    </source>
</evidence>
<accession>A0A4V5NUK8</accession>
<name>A0A4V5NUK8_9GAMM</name>
<comment type="catalytic activity">
    <reaction evidence="1 6">
        <text>an S-substituted glutathione + H2O = an S-substituted L-cysteinylglycine + L-glutamate</text>
        <dbReference type="Rhea" id="RHEA:59468"/>
        <dbReference type="ChEBI" id="CHEBI:15377"/>
        <dbReference type="ChEBI" id="CHEBI:29985"/>
        <dbReference type="ChEBI" id="CHEBI:90779"/>
        <dbReference type="ChEBI" id="CHEBI:143103"/>
        <dbReference type="EC" id="3.4.19.13"/>
    </reaction>
</comment>
<keyword evidence="6 8" id="KW-0012">Acyltransferase</keyword>
<dbReference type="GO" id="GO:0006751">
    <property type="term" value="P:glutathione catabolic process"/>
    <property type="evidence" value="ECO:0007669"/>
    <property type="project" value="UniProtKB-UniRule"/>
</dbReference>
<dbReference type="NCBIfam" id="TIGR00066">
    <property type="entry name" value="g_glut_trans"/>
    <property type="match status" value="1"/>
</dbReference>
<keyword evidence="6" id="KW-0378">Hydrolase</keyword>
<sequence length="565" mass="61119">MNNRLCSLVLALSCLAPVHAFDRVTGHHFASRSEVLAQHGMAATSQPLATQVALEILKQGGSAVDAAIAANAMLGLVEPTGCGIGGDLFAIVWDAKTQKLYGLNGSGRSPKSLTLDHFKELGMTSIPAYGPLPVSVPGAVDGWFELHGRFGKLPMKVLLAPAIDYAQEGFPVTELIAYYMNRSAARLSPYPGFKETFMADGKMPRKGEIFRNPDLAYSYRLLAEQGRDAFYRGEIARRIDQYMKANGGFLSYEDLASHRSEWVEPVKVSYRGHELWELPPNGQGIAAQQILKILEGYDIKSMGLDSAEYVHTFVEAKKLAFADRARFYADMAFAEVPVAGLLSEDYAARRRSQIDPERAARSVDPGNPALGHGDTIYLTTADGQGNMVSLIQSNYRGMGSGMTPSGLGFVLQDRGQLFNLVPGQANSYAPGKRPFHTIIPAFVTKEGKPWLSFGVMGGATQPQAHAQILVNLLDFGMNLQEAGDAPRILHTGSSQPTGETMSDGGVVSLESGFSAATRRNLIERGHVLQENLGSYGGYQAILWDEVNQTYVGASESRKDGQAAGY</sequence>
<feature type="active site" description="Nucleophile" evidence="4">
    <location>
        <position position="375"/>
    </location>
</feature>
<dbReference type="PANTHER" id="PTHR43881:SF1">
    <property type="entry name" value="GAMMA-GLUTAMYLTRANSPEPTIDASE (AFU_ORTHOLOGUE AFUA_4G13580)"/>
    <property type="match status" value="1"/>
</dbReference>
<dbReference type="UniPathway" id="UPA00204"/>
<evidence type="ECO:0000256" key="6">
    <source>
        <dbReference type="RuleBase" id="RU368036"/>
    </source>
</evidence>
<keyword evidence="6" id="KW-0317">Glutathione biosynthesis</keyword>
<dbReference type="InterPro" id="IPR052896">
    <property type="entry name" value="GGT-like_enzyme"/>
</dbReference>
<comment type="similarity">
    <text evidence="6">Belongs to the gamma-glutamyltransferase family.</text>
</comment>
<dbReference type="Gene3D" id="3.60.20.40">
    <property type="match status" value="1"/>
</dbReference>
<evidence type="ECO:0000313" key="8">
    <source>
        <dbReference type="EMBL" id="TKB46797.1"/>
    </source>
</evidence>
<comment type="caution">
    <text evidence="8">The sequence shown here is derived from an EMBL/GenBank/DDBJ whole genome shotgun (WGS) entry which is preliminary data.</text>
</comment>
<dbReference type="GO" id="GO:0036374">
    <property type="term" value="F:glutathione hydrolase activity"/>
    <property type="evidence" value="ECO:0007669"/>
    <property type="project" value="UniProtKB-UniRule"/>
</dbReference>
<protein>
    <recommendedName>
        <fullName evidence="6">Glutathione hydrolase proenzyme</fullName>
        <ecNumber evidence="6">2.3.2.2</ecNumber>
        <ecNumber evidence="6">3.4.19.13</ecNumber>
    </recommendedName>
    <component>
        <recommendedName>
            <fullName evidence="6">Glutathione hydrolase large chain</fullName>
        </recommendedName>
    </component>
    <component>
        <recommendedName>
            <fullName evidence="6">Glutathione hydrolase small chain</fullName>
        </recommendedName>
    </component>
</protein>
<evidence type="ECO:0000256" key="3">
    <source>
        <dbReference type="ARBA" id="ARBA00047417"/>
    </source>
</evidence>
<evidence type="ECO:0000313" key="9">
    <source>
        <dbReference type="Proteomes" id="UP000305674"/>
    </source>
</evidence>
<dbReference type="PRINTS" id="PR01210">
    <property type="entry name" value="GGTRANSPTASE"/>
</dbReference>
<keyword evidence="6 8" id="KW-0808">Transferase</keyword>
<dbReference type="SUPFAM" id="SSF56235">
    <property type="entry name" value="N-terminal nucleophile aminohydrolases (Ntn hydrolases)"/>
    <property type="match status" value="1"/>
</dbReference>
<comment type="PTM">
    <text evidence="6">Cleaved by autocatalysis into a large and a small subunit.</text>
</comment>
<dbReference type="PANTHER" id="PTHR43881">
    <property type="entry name" value="GAMMA-GLUTAMYLTRANSPEPTIDASE (AFU_ORTHOLOGUE AFUA_4G13580)"/>
    <property type="match status" value="1"/>
</dbReference>
<dbReference type="Pfam" id="PF01019">
    <property type="entry name" value="G_glu_transpept"/>
    <property type="match status" value="1"/>
</dbReference>
<keyword evidence="7" id="KW-0732">Signal</keyword>
<dbReference type="RefSeq" id="WP_136854530.1">
    <property type="nucleotide sequence ID" value="NZ_SWCI01000018.1"/>
</dbReference>
<dbReference type="EC" id="2.3.2.2" evidence="6"/>
<comment type="pathway">
    <text evidence="6">Sulfur metabolism; glutathione metabolism.</text>
</comment>
<dbReference type="EMBL" id="SWCI01000018">
    <property type="protein sequence ID" value="TKB46797.1"/>
    <property type="molecule type" value="Genomic_DNA"/>
</dbReference>
<organism evidence="8 9">
    <name type="scientific">Ferrimonas sediminicola</name>
    <dbReference type="NCBI Taxonomy" id="2569538"/>
    <lineage>
        <taxon>Bacteria</taxon>
        <taxon>Pseudomonadati</taxon>
        <taxon>Pseudomonadota</taxon>
        <taxon>Gammaproteobacteria</taxon>
        <taxon>Alteromonadales</taxon>
        <taxon>Ferrimonadaceae</taxon>
        <taxon>Ferrimonas</taxon>
    </lineage>
</organism>
<reference evidence="8 9" key="1">
    <citation type="submission" date="2019-04" db="EMBL/GenBank/DDBJ databases">
        <authorList>
            <person name="Hwang J.C."/>
        </authorList>
    </citation>
    <scope>NUCLEOTIDE SEQUENCE [LARGE SCALE GENOMIC DNA]</scope>
    <source>
        <strain evidence="8 9">IMCC35001</strain>
    </source>
</reference>
<dbReference type="InterPro" id="IPR000101">
    <property type="entry name" value="GGT_peptidase"/>
</dbReference>
<dbReference type="InterPro" id="IPR043137">
    <property type="entry name" value="GGT_ssub_C"/>
</dbReference>
<dbReference type="GO" id="GO:0103068">
    <property type="term" value="F:leukotriene C4 gamma-glutamyl transferase activity"/>
    <property type="evidence" value="ECO:0007669"/>
    <property type="project" value="UniProtKB-EC"/>
</dbReference>
<feature type="signal peptide" evidence="7">
    <location>
        <begin position="1"/>
        <end position="20"/>
    </location>
</feature>
<proteinExistence type="inferred from homology"/>
<evidence type="ECO:0000256" key="4">
    <source>
        <dbReference type="PIRSR" id="PIRSR600101-1"/>
    </source>
</evidence>
<dbReference type="InterPro" id="IPR043138">
    <property type="entry name" value="GGT_lsub"/>
</dbReference>
<keyword evidence="6" id="KW-0865">Zymogen</keyword>
<dbReference type="GO" id="GO:0006750">
    <property type="term" value="P:glutathione biosynthetic process"/>
    <property type="evidence" value="ECO:0007669"/>
    <property type="project" value="UniProtKB-KW"/>
</dbReference>
<dbReference type="AlphaFoldDB" id="A0A4V5NUK8"/>
<feature type="chain" id="PRO_5020570788" description="Glutathione hydrolase proenzyme" evidence="7">
    <location>
        <begin position="21"/>
        <end position="565"/>
    </location>
</feature>
<keyword evidence="9" id="KW-1185">Reference proteome</keyword>
<gene>
    <name evidence="8" type="primary">ggt</name>
    <name evidence="8" type="ORF">FCL40_17230</name>
</gene>
<comment type="catalytic activity">
    <reaction evidence="2 6">
        <text>glutathione + H2O = L-cysteinylglycine + L-glutamate</text>
        <dbReference type="Rhea" id="RHEA:28807"/>
        <dbReference type="ChEBI" id="CHEBI:15377"/>
        <dbReference type="ChEBI" id="CHEBI:29985"/>
        <dbReference type="ChEBI" id="CHEBI:57925"/>
        <dbReference type="ChEBI" id="CHEBI:61694"/>
        <dbReference type="EC" id="3.4.19.13"/>
    </reaction>
</comment>
<dbReference type="OrthoDB" id="5297205at2"/>
<feature type="binding site" evidence="5">
    <location>
        <position position="458"/>
    </location>
    <ligand>
        <name>L-glutamate</name>
        <dbReference type="ChEBI" id="CHEBI:29985"/>
    </ligand>
</feature>
<dbReference type="Proteomes" id="UP000305674">
    <property type="component" value="Unassembled WGS sequence"/>
</dbReference>
<dbReference type="InterPro" id="IPR029055">
    <property type="entry name" value="Ntn_hydrolases_N"/>
</dbReference>
<comment type="subunit">
    <text evidence="6">This enzyme consists of two polypeptide chains, which are synthesized in precursor form from a single polypeptide.</text>
</comment>
<evidence type="ECO:0000256" key="2">
    <source>
        <dbReference type="ARBA" id="ARBA00001089"/>
    </source>
</evidence>
<evidence type="ECO:0000256" key="7">
    <source>
        <dbReference type="SAM" id="SignalP"/>
    </source>
</evidence>
<dbReference type="EC" id="3.4.19.13" evidence="6"/>
<dbReference type="Gene3D" id="1.10.246.130">
    <property type="match status" value="1"/>
</dbReference>